<dbReference type="GO" id="GO:0061844">
    <property type="term" value="P:antimicrobial humoral immune response mediated by antimicrobial peptide"/>
    <property type="evidence" value="ECO:0007669"/>
    <property type="project" value="TreeGrafter"/>
</dbReference>
<comment type="similarity">
    <text evidence="1 4">Belongs to the intercrine beta (chemokine CC) family.</text>
</comment>
<dbReference type="FunFam" id="2.40.50.40:FF:000034">
    <property type="entry name" value="C-C motif chemokine"/>
    <property type="match status" value="1"/>
</dbReference>
<proteinExistence type="inferred from homology"/>
<evidence type="ECO:0000256" key="2">
    <source>
        <dbReference type="ARBA" id="ARBA00022514"/>
    </source>
</evidence>
<evidence type="ECO:0000256" key="4">
    <source>
        <dbReference type="RuleBase" id="RU361150"/>
    </source>
</evidence>
<dbReference type="SUPFAM" id="SSF54117">
    <property type="entry name" value="Interleukin 8-like chemokines"/>
    <property type="match status" value="1"/>
</dbReference>
<sequence length="146" mass="16404">MKVSVAALFLLVLTITSVVHSQPKIPESVNPPPNCCLKYHEKVLPRKLVVGYRQALNCHLPAIVFITKRKREVCTDPNNDWVQEYVKDPRLRPRHSRRRGLFFPPPPYLSVPSSTIGSGLRQSPTFPQNGVVKAKQSQAKALTKAL</sequence>
<dbReference type="AlphaFoldDB" id="A0A4W2IAL8"/>
<dbReference type="InterPro" id="IPR000827">
    <property type="entry name" value="Chemokine_CC_CS"/>
</dbReference>
<dbReference type="Pfam" id="PF00048">
    <property type="entry name" value="IL8"/>
    <property type="match status" value="1"/>
</dbReference>
<dbReference type="SMART" id="SM00199">
    <property type="entry name" value="SCY"/>
    <property type="match status" value="1"/>
</dbReference>
<dbReference type="GO" id="GO:0048245">
    <property type="term" value="P:eosinophil chemotaxis"/>
    <property type="evidence" value="ECO:0007669"/>
    <property type="project" value="TreeGrafter"/>
</dbReference>
<feature type="domain" description="Chemokine interleukin-8-like" evidence="5">
    <location>
        <begin position="32"/>
        <end position="89"/>
    </location>
</feature>
<evidence type="ECO:0000313" key="7">
    <source>
        <dbReference type="Proteomes" id="UP000429181"/>
    </source>
</evidence>
<dbReference type="GO" id="GO:0070098">
    <property type="term" value="P:chemokine-mediated signaling pathway"/>
    <property type="evidence" value="ECO:0007669"/>
    <property type="project" value="TreeGrafter"/>
</dbReference>
<evidence type="ECO:0000313" key="6">
    <source>
        <dbReference type="Ensembl" id="ENSBIXP00005039270.1"/>
    </source>
</evidence>
<dbReference type="GO" id="GO:0005615">
    <property type="term" value="C:extracellular space"/>
    <property type="evidence" value="ECO:0007669"/>
    <property type="project" value="UniProtKB-KW"/>
</dbReference>
<evidence type="ECO:0000259" key="5">
    <source>
        <dbReference type="SMART" id="SM00199"/>
    </source>
</evidence>
<evidence type="ECO:0000256" key="3">
    <source>
        <dbReference type="ARBA" id="ARBA00023157"/>
    </source>
</evidence>
<dbReference type="Proteomes" id="UP000429181">
    <property type="component" value="Chromosome 19"/>
</dbReference>
<dbReference type="GO" id="GO:0042056">
    <property type="term" value="F:chemoattractant activity"/>
    <property type="evidence" value="ECO:0007669"/>
    <property type="project" value="Ensembl"/>
</dbReference>
<keyword evidence="2 4" id="KW-0202">Cytokine</keyword>
<feature type="signal peptide" evidence="4">
    <location>
        <begin position="1"/>
        <end position="21"/>
    </location>
</feature>
<keyword evidence="3" id="KW-1015">Disulfide bond</keyword>
<dbReference type="Gene3D" id="2.40.50.40">
    <property type="match status" value="1"/>
</dbReference>
<dbReference type="GO" id="GO:0006954">
    <property type="term" value="P:inflammatory response"/>
    <property type="evidence" value="ECO:0007669"/>
    <property type="project" value="TreeGrafter"/>
</dbReference>
<dbReference type="GO" id="GO:0008009">
    <property type="term" value="F:chemokine activity"/>
    <property type="evidence" value="ECO:0007669"/>
    <property type="project" value="InterPro"/>
</dbReference>
<dbReference type="InterPro" id="IPR039809">
    <property type="entry name" value="Chemokine_b/g/d"/>
</dbReference>
<reference evidence="6 7" key="1">
    <citation type="submission" date="2018-11" db="EMBL/GenBank/DDBJ databases">
        <title>Haplotype-resolved cattle genomes.</title>
        <authorList>
            <person name="Low W.Y."/>
            <person name="Tearle R."/>
            <person name="Bickhart D.M."/>
            <person name="Rosen B.D."/>
            <person name="Koren S."/>
            <person name="Rhie A."/>
            <person name="Hiendleder S."/>
            <person name="Phillippy A.M."/>
            <person name="Smith T.P.L."/>
            <person name="Williams J.L."/>
        </authorList>
    </citation>
    <scope>NUCLEOTIDE SEQUENCE [LARGE SCALE GENOMIC DNA]</scope>
</reference>
<reference evidence="6" key="2">
    <citation type="submission" date="2025-08" db="UniProtKB">
        <authorList>
            <consortium name="Ensembl"/>
        </authorList>
    </citation>
    <scope>IDENTIFICATION</scope>
</reference>
<feature type="chain" id="PRO_5021510265" description="C-C motif chemokine" evidence="4">
    <location>
        <begin position="22"/>
        <end position="146"/>
    </location>
</feature>
<dbReference type="InterPro" id="IPR036048">
    <property type="entry name" value="Interleukin_8-like_sf"/>
</dbReference>
<keyword evidence="4" id="KW-0964">Secreted</keyword>
<dbReference type="PANTHER" id="PTHR12015:SF21">
    <property type="entry name" value="C-C MOTIF CHEMOKINE 16"/>
    <property type="match status" value="1"/>
</dbReference>
<keyword evidence="4" id="KW-0732">Signal</keyword>
<name>A0A4W2IAL8_BOBOX</name>
<dbReference type="CDD" id="cd00272">
    <property type="entry name" value="Chemokine_CC"/>
    <property type="match status" value="1"/>
</dbReference>
<dbReference type="Ensembl" id="ENSBIXT00005030447.1">
    <property type="protein sequence ID" value="ENSBIXP00005039270.1"/>
    <property type="gene ID" value="ENSBIXG00005021613.1"/>
</dbReference>
<evidence type="ECO:0000256" key="1">
    <source>
        <dbReference type="ARBA" id="ARBA00010868"/>
    </source>
</evidence>
<comment type="subcellular location">
    <subcellularLocation>
        <location evidence="4">Secreted</location>
    </subcellularLocation>
</comment>
<keyword evidence="4" id="KW-0145">Chemotaxis</keyword>
<dbReference type="PANTHER" id="PTHR12015">
    <property type="entry name" value="SMALL INDUCIBLE CYTOKINE A"/>
    <property type="match status" value="1"/>
</dbReference>
<dbReference type="GeneTree" id="ENSGT01100000263482"/>
<dbReference type="InterPro" id="IPR001811">
    <property type="entry name" value="Chemokine_IL8-like_dom"/>
</dbReference>
<gene>
    <name evidence="6" type="primary">CCL16</name>
</gene>
<dbReference type="PROSITE" id="PS00472">
    <property type="entry name" value="SMALL_CYTOKINES_CC"/>
    <property type="match status" value="1"/>
</dbReference>
<protein>
    <recommendedName>
        <fullName evidence="4">C-C motif chemokine</fullName>
    </recommendedName>
</protein>
<organism evidence="6 7">
    <name type="scientific">Bos indicus x Bos taurus</name>
    <name type="common">Hybrid cattle</name>
    <dbReference type="NCBI Taxonomy" id="30522"/>
    <lineage>
        <taxon>Eukaryota</taxon>
        <taxon>Metazoa</taxon>
        <taxon>Chordata</taxon>
        <taxon>Craniata</taxon>
        <taxon>Vertebrata</taxon>
        <taxon>Euteleostomi</taxon>
        <taxon>Mammalia</taxon>
        <taxon>Eutheria</taxon>
        <taxon>Laurasiatheria</taxon>
        <taxon>Artiodactyla</taxon>
        <taxon>Ruminantia</taxon>
        <taxon>Pecora</taxon>
        <taxon>Bovidae</taxon>
        <taxon>Bovinae</taxon>
        <taxon>Bos</taxon>
    </lineage>
</organism>
<dbReference type="GO" id="GO:0030335">
    <property type="term" value="P:positive regulation of cell migration"/>
    <property type="evidence" value="ECO:0007669"/>
    <property type="project" value="TreeGrafter"/>
</dbReference>
<accession>A0A4W2IAL8</accession>
<dbReference type="GO" id="GO:0048020">
    <property type="term" value="F:CCR chemokine receptor binding"/>
    <property type="evidence" value="ECO:0007669"/>
    <property type="project" value="TreeGrafter"/>
</dbReference>